<evidence type="ECO:0000313" key="3">
    <source>
        <dbReference type="Proteomes" id="UP001596020"/>
    </source>
</evidence>
<dbReference type="Pfam" id="PF21544">
    <property type="entry name" value="PorZ_N_b_propeller"/>
    <property type="match status" value="1"/>
</dbReference>
<dbReference type="InterPro" id="IPR011047">
    <property type="entry name" value="Quinoprotein_ADH-like_sf"/>
</dbReference>
<feature type="domain" description="PorZ N-terminal beta-propeller" evidence="1">
    <location>
        <begin position="47"/>
        <end position="199"/>
    </location>
</feature>
<dbReference type="InterPro" id="IPR015943">
    <property type="entry name" value="WD40/YVTN_repeat-like_dom_sf"/>
</dbReference>
<dbReference type="Proteomes" id="UP001596020">
    <property type="component" value="Unassembled WGS sequence"/>
</dbReference>
<dbReference type="Gene3D" id="2.130.10.10">
    <property type="entry name" value="YVTN repeat-like/Quinoprotein amine dehydrogenase"/>
    <property type="match status" value="3"/>
</dbReference>
<reference evidence="3" key="1">
    <citation type="journal article" date="2019" name="Int. J. Syst. Evol. Microbiol.">
        <title>The Global Catalogue of Microorganisms (GCM) 10K type strain sequencing project: providing services to taxonomists for standard genome sequencing and annotation.</title>
        <authorList>
            <consortium name="The Broad Institute Genomics Platform"/>
            <consortium name="The Broad Institute Genome Sequencing Center for Infectious Disease"/>
            <person name="Wu L."/>
            <person name="Ma J."/>
        </authorList>
    </citation>
    <scope>NUCLEOTIDE SEQUENCE [LARGE SCALE GENOMIC DNA]</scope>
    <source>
        <strain evidence="3">CGMCC 4.7357</strain>
    </source>
</reference>
<dbReference type="InterPro" id="IPR026444">
    <property type="entry name" value="Secre_tail"/>
</dbReference>
<evidence type="ECO:0000259" key="1">
    <source>
        <dbReference type="Pfam" id="PF21544"/>
    </source>
</evidence>
<dbReference type="SUPFAM" id="SSF63829">
    <property type="entry name" value="Calcium-dependent phosphotriesterase"/>
    <property type="match status" value="1"/>
</dbReference>
<dbReference type="NCBIfam" id="TIGR04183">
    <property type="entry name" value="Por_Secre_tail"/>
    <property type="match status" value="1"/>
</dbReference>
<gene>
    <name evidence="2" type="ORF">ACFO3G_07805</name>
</gene>
<dbReference type="RefSeq" id="WP_380079620.1">
    <property type="nucleotide sequence ID" value="NZ_JBHSGO010000203.1"/>
</dbReference>
<accession>A0ABV9K8Z9</accession>
<proteinExistence type="predicted"/>
<comment type="caution">
    <text evidence="2">The sequence shown here is derived from an EMBL/GenBank/DDBJ whole genome shotgun (WGS) entry which is preliminary data.</text>
</comment>
<sequence length="770" mass="85646">MTLRRTILLLSFLTTIAYGLLGQEIKSWTTMLSYGKITDVADSKSQVFAVADGAMYSISKKDPEDVRFYDRANGMSEVNISKIAYDPNFDLLLIYYKDGNIDFLTADKIGNLTAIRDNSRLKSKEIKRIIFGNGKIYLAGGFGISVIDESSQLVIASYFQGKEVSDMAVTKDGKLWALTNNQILEGDEKNNLQDPYYWHEIDIQFEESLKADKLAISGGNPVVGYNNGSLIKYPLKGGNKEIVCSYETTGKKVTDIDYSPNGYFALAETDMYILKPQSDEIRKIDARWPLHVSSNTSEQIVWGAYAENGIGRMDLAKDNLDFKTFKLNDKSFPRDNQFFNMISSHGKLYAVSGGFDVNRLDKPFEVKIFNGREWSHITQKEVGNIYDASFITVDPKDSEHFFVSTHGWGLVEFRSNKLYKIYDQDNSALGTAQNNGKGYCRVGPTAFDSEGNLWIAECDVPGSNILVLKTNGEWTKVNYPCMSDDNSYIQMLRMPNGTTWLSINHASTGLYVFDASKTALASPANAQCNYINGFSDRSGKLIPQKRFKTMALDKNGVMWLGSENGLSVVAGASSAYKQIPLASRPVGGEEPNLFYILDNIQINGIQVDRLNNKWIATSGEGLYLMNDDCTKLLRHYTVDNSPILSNNINSIALDELNGRLYVYTDIGLMALETGSAEATKESLSNVYAYPNPLRPDNPDKVTIAGLNIGCEIKIIDSSGQIVFETTSVDDHVIWPARYSNGERVASGVYQILIYAPEQKKSTKIGVAVIK</sequence>
<dbReference type="EMBL" id="JBHSGO010000203">
    <property type="protein sequence ID" value="MFC4666497.1"/>
    <property type="molecule type" value="Genomic_DNA"/>
</dbReference>
<evidence type="ECO:0000313" key="2">
    <source>
        <dbReference type="EMBL" id="MFC4666497.1"/>
    </source>
</evidence>
<dbReference type="SUPFAM" id="SSF50998">
    <property type="entry name" value="Quinoprotein alcohol dehydrogenase-like"/>
    <property type="match status" value="1"/>
</dbReference>
<protein>
    <submittedName>
        <fullName evidence="2">T9SS type A sorting domain-containing protein</fullName>
    </submittedName>
</protein>
<name>A0ABV9K8Z9_9PORP</name>
<keyword evidence="3" id="KW-1185">Reference proteome</keyword>
<organism evidence="2 3">
    <name type="scientific">Falsiporphyromonas endometrii</name>
    <dbReference type="NCBI Taxonomy" id="1387297"/>
    <lineage>
        <taxon>Bacteria</taxon>
        <taxon>Pseudomonadati</taxon>
        <taxon>Bacteroidota</taxon>
        <taxon>Bacteroidia</taxon>
        <taxon>Bacteroidales</taxon>
        <taxon>Porphyromonadaceae</taxon>
        <taxon>Falsiporphyromonas</taxon>
    </lineage>
</organism>
<dbReference type="InterPro" id="IPR048954">
    <property type="entry name" value="PorZ_N"/>
</dbReference>